<sequence>MNKLYLIDGYGGSPKINWLSDIKKEFKNSFHIQIVDYTDATIANVTQWDLDLDRAIKEPNNVYFICHSLGCITFLRYLLRHNVQIKGAIFVSGFAEPIAAFPQFDPYMQELNLDKIKHLLGASFFISSRTDKIIDWQISNSLANKLEIPFILLPSGGHFTSGEGIIEMPSVKHIIKAKWL</sequence>
<dbReference type="RefSeq" id="WP_095328365.1">
    <property type="nucleotide sequence ID" value="NZ_CP026031.1"/>
</dbReference>
<dbReference type="EMBL" id="NPBQ01000004">
    <property type="protein sequence ID" value="PAD85180.1"/>
    <property type="molecule type" value="Genomic_DNA"/>
</dbReference>
<comment type="caution">
    <text evidence="1">The sequence shown here is derived from an EMBL/GenBank/DDBJ whole genome shotgun (WGS) entry which is preliminary data.</text>
</comment>
<evidence type="ECO:0000313" key="2">
    <source>
        <dbReference type="Proteomes" id="UP000216961"/>
    </source>
</evidence>
<protein>
    <submittedName>
        <fullName evidence="1">Uncharacterized protein</fullName>
    </submittedName>
</protein>
<dbReference type="AlphaFoldDB" id="A0A268FII2"/>
<dbReference type="InterPro" id="IPR029058">
    <property type="entry name" value="AB_hydrolase_fold"/>
</dbReference>
<dbReference type="Gene3D" id="3.40.50.1820">
    <property type="entry name" value="alpha/beta hydrolase"/>
    <property type="match status" value="1"/>
</dbReference>
<name>A0A268FII2_NIACI</name>
<dbReference type="Pfam" id="PF06821">
    <property type="entry name" value="Ser_hydrolase"/>
    <property type="match status" value="1"/>
</dbReference>
<reference evidence="1 2" key="1">
    <citation type="submission" date="2017-07" db="EMBL/GenBank/DDBJ databases">
        <title>Isolation and whole genome analysis of endospore-forming bacteria from heroin.</title>
        <authorList>
            <person name="Kalinowski J."/>
            <person name="Ahrens B."/>
            <person name="Al-Dilaimi A."/>
            <person name="Winkler A."/>
            <person name="Wibberg D."/>
            <person name="Schleenbecker U."/>
            <person name="Ruckert C."/>
            <person name="Wolfel R."/>
            <person name="Grass G."/>
        </authorList>
    </citation>
    <scope>NUCLEOTIDE SEQUENCE [LARGE SCALE GENOMIC DNA]</scope>
    <source>
        <strain evidence="1 2">7521-2</strain>
    </source>
</reference>
<dbReference type="InterPro" id="IPR010662">
    <property type="entry name" value="RBBP9/YdeN"/>
</dbReference>
<dbReference type="SUPFAM" id="SSF53474">
    <property type="entry name" value="alpha/beta-Hydrolases"/>
    <property type="match status" value="1"/>
</dbReference>
<organism evidence="1 2">
    <name type="scientific">Niallia circulans</name>
    <name type="common">Bacillus circulans</name>
    <dbReference type="NCBI Taxonomy" id="1397"/>
    <lineage>
        <taxon>Bacteria</taxon>
        <taxon>Bacillati</taxon>
        <taxon>Bacillota</taxon>
        <taxon>Bacilli</taxon>
        <taxon>Bacillales</taxon>
        <taxon>Bacillaceae</taxon>
        <taxon>Niallia</taxon>
    </lineage>
</organism>
<dbReference type="PANTHER" id="PTHR15394:SF3">
    <property type="entry name" value="SERINE HYDROLASE RBBP9"/>
    <property type="match status" value="1"/>
</dbReference>
<dbReference type="Proteomes" id="UP000216961">
    <property type="component" value="Unassembled WGS sequence"/>
</dbReference>
<dbReference type="GO" id="GO:0016787">
    <property type="term" value="F:hydrolase activity"/>
    <property type="evidence" value="ECO:0007669"/>
    <property type="project" value="InterPro"/>
</dbReference>
<accession>A0A268FII2</accession>
<evidence type="ECO:0000313" key="1">
    <source>
        <dbReference type="EMBL" id="PAD85180.1"/>
    </source>
</evidence>
<dbReference type="KEGG" id="bcir:C2I06_04745"/>
<proteinExistence type="predicted"/>
<gene>
    <name evidence="1" type="ORF">CHH57_00455</name>
</gene>
<dbReference type="PANTHER" id="PTHR15394">
    <property type="entry name" value="SERINE HYDROLASE RBBP9"/>
    <property type="match status" value="1"/>
</dbReference>